<comment type="caution">
    <text evidence="1">The sequence shown here is derived from an EMBL/GenBank/DDBJ whole genome shotgun (WGS) entry which is preliminary data.</text>
</comment>
<dbReference type="RefSeq" id="WP_262221196.1">
    <property type="nucleotide sequence ID" value="NZ_BTRJ01000005.1"/>
</dbReference>
<name>A0ABQ6Q8E4_9GAMM</name>
<dbReference type="Pfam" id="PF19614">
    <property type="entry name" value="DUF6119"/>
    <property type="match status" value="1"/>
</dbReference>
<evidence type="ECO:0008006" key="3">
    <source>
        <dbReference type="Google" id="ProtNLM"/>
    </source>
</evidence>
<sequence>MTRISVTAFLIRRDATPDVFEFLRSLPESVPLKPPLEGTFYPIPSPKRQPGWAQTVETELLSHPPSEQLFSQTAAGLIKLRIAKRIVLITFGHAWMRLQTDWYHDDFGRRACLNLIEVDDLKQIRLEQVLAKRHRQVERSPTTTSLGSFNFESDRDLVFSVEGESRHKLISGNVRGGAPIRFDIPIERLGKALHLLCKKQGLGYQRKFPDIDNLIAVTNSKDIDDLELSLEADMRAANPTLTMGPPISLETIDQDLFFTYEKWNKKNHAKAWTLNYAAWLSSLKGAPPTLELAKRPSISVVDSSTSIKRTSISPRDCFSFDTSRRDGHFVTFSGKWYIASPNLQKRIIDFLATLSAPSQPPPAWNGIDIEKDYNTHCCSSSPNFVHMDARNLMYGGGQSKFEFCDFLDIDKKILYFVKNPSSAAGMSHLYEQVRRTVELFFGSNEDYLGQLRHKFSDAHPAIDPSWLCSPPRSVEWEICMVSMGKPATHLSMFSKCGLMKLHREVSNRCRLVSFAQV</sequence>
<accession>A0ABQ6Q8E4</accession>
<keyword evidence="2" id="KW-1185">Reference proteome</keyword>
<reference evidence="2" key="1">
    <citation type="submission" date="2023-07" db="EMBL/GenBank/DDBJ databases">
        <title>Genome sequence of Stenotrophomonas sp. Alg010 isolated from Sargassum waste.</title>
        <authorList>
            <person name="Mohapatra"/>
            <person name="B.R."/>
        </authorList>
    </citation>
    <scope>NUCLEOTIDE SEQUENCE [LARGE SCALE GENOMIC DNA]</scope>
    <source>
        <strain evidence="2">Alg010</strain>
    </source>
</reference>
<dbReference type="InterPro" id="IPR026487">
    <property type="entry name" value="CHP04141"/>
</dbReference>
<dbReference type="EMBL" id="BTRJ01000005">
    <property type="protein sequence ID" value="GMR26488.1"/>
    <property type="molecule type" value="Genomic_DNA"/>
</dbReference>
<evidence type="ECO:0000313" key="2">
    <source>
        <dbReference type="Proteomes" id="UP001306668"/>
    </source>
</evidence>
<dbReference type="Proteomes" id="UP001306668">
    <property type="component" value="Unassembled WGS sequence"/>
</dbReference>
<proteinExistence type="predicted"/>
<evidence type="ECO:0000313" key="1">
    <source>
        <dbReference type="EMBL" id="GMR26488.1"/>
    </source>
</evidence>
<dbReference type="NCBIfam" id="TIGR04141">
    <property type="entry name" value="TIGR04141 family sporadically distributed protein"/>
    <property type="match status" value="1"/>
</dbReference>
<protein>
    <recommendedName>
        <fullName evidence="3">TIGR04141 family sporadically distributed protein</fullName>
    </recommendedName>
</protein>
<organism evidence="1 2">
    <name type="scientific">Stenotrophomonas sepilia</name>
    <dbReference type="NCBI Taxonomy" id="2860290"/>
    <lineage>
        <taxon>Bacteria</taxon>
        <taxon>Pseudomonadati</taxon>
        <taxon>Pseudomonadota</taxon>
        <taxon>Gammaproteobacteria</taxon>
        <taxon>Lysobacterales</taxon>
        <taxon>Lysobacteraceae</taxon>
        <taxon>Stenotrophomonas</taxon>
        <taxon>Stenotrophomonas maltophilia group</taxon>
    </lineage>
</organism>
<gene>
    <name evidence="1" type="ORF">STENOSP10_07070</name>
</gene>